<feature type="region of interest" description="Disordered" evidence="1">
    <location>
        <begin position="192"/>
        <end position="214"/>
    </location>
</feature>
<reference evidence="3" key="3">
    <citation type="submission" date="2020-06" db="EMBL/GenBank/DDBJ databases">
        <title>Helianthus annuus Genome sequencing and assembly Release 2.</title>
        <authorList>
            <person name="Gouzy J."/>
            <person name="Langlade N."/>
            <person name="Munos S."/>
        </authorList>
    </citation>
    <scope>NUCLEOTIDE SEQUENCE</scope>
    <source>
        <tissue evidence="3">Leaves</tissue>
    </source>
</reference>
<reference evidence="4" key="2">
    <citation type="submission" date="2017-02" db="EMBL/GenBank/DDBJ databases">
        <title>Sunflower complete genome.</title>
        <authorList>
            <person name="Langlade N."/>
            <person name="Munos S."/>
        </authorList>
    </citation>
    <scope>NUCLEOTIDE SEQUENCE [LARGE SCALE GENOMIC DNA]</scope>
    <source>
        <tissue evidence="4">Leaves</tissue>
    </source>
</reference>
<dbReference type="InParanoid" id="A0A251S4M6"/>
<feature type="compositionally biased region" description="Polar residues" evidence="1">
    <location>
        <begin position="124"/>
        <end position="146"/>
    </location>
</feature>
<sequence>MVFIRFAGFIHAILLVSFALQSLSVHGLHHQERRLVERNSIQETQENDPSLKKASNKGFKPVQEYVAETLEIGSGSNVVRIGGRKMARMLKEDGEMASRSSTGDVQKLKTEADMHASKKGPQDFLNNQLGQENESEEMTVSPSQSALKEDFSCSSESPSSFRANKLFPGDHQSNEWKKVLEEADKKVMQMMRRDYGGMRRPRRKPPINNDEPRN</sequence>
<accession>A0A251S4M6</accession>
<dbReference type="PANTHER" id="PTHR36313">
    <property type="entry name" value="ROOT MERISTEM GROWTH FACTOR 2"/>
    <property type="match status" value="1"/>
</dbReference>
<dbReference type="GO" id="GO:0008083">
    <property type="term" value="F:growth factor activity"/>
    <property type="evidence" value="ECO:0007669"/>
    <property type="project" value="InterPro"/>
</dbReference>
<evidence type="ECO:0000313" key="3">
    <source>
        <dbReference type="EMBL" id="KAF5791888.1"/>
    </source>
</evidence>
<dbReference type="GO" id="GO:0010082">
    <property type="term" value="P:regulation of root meristem growth"/>
    <property type="evidence" value="ECO:0007669"/>
    <property type="project" value="InterPro"/>
</dbReference>
<dbReference type="InterPro" id="IPR038804">
    <property type="entry name" value="RGF3"/>
</dbReference>
<feature type="chain" id="PRO_5041081817" evidence="2">
    <location>
        <begin position="28"/>
        <end position="214"/>
    </location>
</feature>
<reference evidence="3 5" key="1">
    <citation type="journal article" date="2017" name="Nature">
        <title>The sunflower genome provides insights into oil metabolism, flowering and Asterid evolution.</title>
        <authorList>
            <person name="Badouin H."/>
            <person name="Gouzy J."/>
            <person name="Grassa C.J."/>
            <person name="Murat F."/>
            <person name="Staton S.E."/>
            <person name="Cottret L."/>
            <person name="Lelandais-Briere C."/>
            <person name="Owens G.L."/>
            <person name="Carrere S."/>
            <person name="Mayjonade B."/>
            <person name="Legrand L."/>
            <person name="Gill N."/>
            <person name="Kane N.C."/>
            <person name="Bowers J.E."/>
            <person name="Hubner S."/>
            <person name="Bellec A."/>
            <person name="Berard A."/>
            <person name="Berges H."/>
            <person name="Blanchet N."/>
            <person name="Boniface M.C."/>
            <person name="Brunel D."/>
            <person name="Catrice O."/>
            <person name="Chaidir N."/>
            <person name="Claudel C."/>
            <person name="Donnadieu C."/>
            <person name="Faraut T."/>
            <person name="Fievet G."/>
            <person name="Helmstetter N."/>
            <person name="King M."/>
            <person name="Knapp S.J."/>
            <person name="Lai Z."/>
            <person name="Le Paslier M.C."/>
            <person name="Lippi Y."/>
            <person name="Lorenzon L."/>
            <person name="Mandel J.R."/>
            <person name="Marage G."/>
            <person name="Marchand G."/>
            <person name="Marquand E."/>
            <person name="Bret-Mestries E."/>
            <person name="Morien E."/>
            <person name="Nambeesan S."/>
            <person name="Nguyen T."/>
            <person name="Pegot-Espagnet P."/>
            <person name="Pouilly N."/>
            <person name="Raftis F."/>
            <person name="Sallet E."/>
            <person name="Schiex T."/>
            <person name="Thomas J."/>
            <person name="Vandecasteele C."/>
            <person name="Vares D."/>
            <person name="Vear F."/>
            <person name="Vautrin S."/>
            <person name="Crespi M."/>
            <person name="Mangin B."/>
            <person name="Burke J.M."/>
            <person name="Salse J."/>
            <person name="Munos S."/>
            <person name="Vincourt P."/>
            <person name="Rieseberg L.H."/>
            <person name="Langlade N.B."/>
        </authorList>
    </citation>
    <scope>NUCLEOTIDE SEQUENCE [LARGE SCALE GENOMIC DNA]</scope>
    <source>
        <strain evidence="5">cv. SF193</strain>
        <tissue evidence="3">Leaves</tissue>
    </source>
</reference>
<dbReference type="OrthoDB" id="1937240at2759"/>
<evidence type="ECO:0000313" key="4">
    <source>
        <dbReference type="EMBL" id="OTF93767.1"/>
    </source>
</evidence>
<dbReference type="Proteomes" id="UP000215914">
    <property type="component" value="Chromosome 15"/>
</dbReference>
<evidence type="ECO:0000256" key="1">
    <source>
        <dbReference type="SAM" id="MobiDB-lite"/>
    </source>
</evidence>
<organism evidence="4 5">
    <name type="scientific">Helianthus annuus</name>
    <name type="common">Common sunflower</name>
    <dbReference type="NCBI Taxonomy" id="4232"/>
    <lineage>
        <taxon>Eukaryota</taxon>
        <taxon>Viridiplantae</taxon>
        <taxon>Streptophyta</taxon>
        <taxon>Embryophyta</taxon>
        <taxon>Tracheophyta</taxon>
        <taxon>Spermatophyta</taxon>
        <taxon>Magnoliopsida</taxon>
        <taxon>eudicotyledons</taxon>
        <taxon>Gunneridae</taxon>
        <taxon>Pentapetalae</taxon>
        <taxon>asterids</taxon>
        <taxon>campanulids</taxon>
        <taxon>Asterales</taxon>
        <taxon>Asteraceae</taxon>
        <taxon>Asteroideae</taxon>
        <taxon>Heliantheae alliance</taxon>
        <taxon>Heliantheae</taxon>
        <taxon>Helianthus</taxon>
    </lineage>
</organism>
<dbReference type="EMBL" id="CM007904">
    <property type="protein sequence ID" value="OTF93767.1"/>
    <property type="molecule type" value="Genomic_DNA"/>
</dbReference>
<dbReference type="Gramene" id="mRNA:HanXRQr2_Chr09g0399911">
    <property type="protein sequence ID" value="mRNA:HanXRQr2_Chr09g0399911"/>
    <property type="gene ID" value="HanXRQr2_Chr09g0399911"/>
</dbReference>
<dbReference type="AlphaFoldDB" id="A0A251S4M6"/>
<feature type="compositionally biased region" description="Basic and acidic residues" evidence="1">
    <location>
        <begin position="106"/>
        <end position="116"/>
    </location>
</feature>
<dbReference type="EMBL" id="MNCJ02000324">
    <property type="protein sequence ID" value="KAF5791888.1"/>
    <property type="molecule type" value="Genomic_DNA"/>
</dbReference>
<proteinExistence type="predicted"/>
<dbReference type="OMA" id="QMMRRDY"/>
<evidence type="ECO:0000256" key="2">
    <source>
        <dbReference type="SAM" id="SignalP"/>
    </source>
</evidence>
<keyword evidence="2" id="KW-0732">Signal</keyword>
<feature type="region of interest" description="Disordered" evidence="1">
    <location>
        <begin position="92"/>
        <end position="174"/>
    </location>
</feature>
<gene>
    <name evidence="4" type="ORF">HannXRQ_Chr15g0464851</name>
    <name evidence="3" type="ORF">HanXRQr2_Chr09g0399911</name>
</gene>
<keyword evidence="5" id="KW-1185">Reference proteome</keyword>
<name>A0A251S4M6_HELAN</name>
<protein>
    <submittedName>
        <fullName evidence="4">Uncharacterized protein</fullName>
    </submittedName>
</protein>
<dbReference type="PANTHER" id="PTHR36313:SF7">
    <property type="entry name" value="OS09G0474600 PROTEIN"/>
    <property type="match status" value="1"/>
</dbReference>
<feature type="signal peptide" evidence="2">
    <location>
        <begin position="1"/>
        <end position="27"/>
    </location>
</feature>
<evidence type="ECO:0000313" key="5">
    <source>
        <dbReference type="Proteomes" id="UP000215914"/>
    </source>
</evidence>